<protein>
    <submittedName>
        <fullName evidence="1">Uncharacterized protein</fullName>
    </submittedName>
</protein>
<proteinExistence type="predicted"/>
<sequence>MNVWLLSIMLANNLKISQTMRFKHLFLHCRKANKQTQTNKQTKNKRNLNFSFLNDISHDGKPSGWNMHGTRNILLSEISFIKWVKTVN</sequence>
<name>A0A0E9WM89_ANGAN</name>
<accession>A0A0E9WM89</accession>
<dbReference type="AlphaFoldDB" id="A0A0E9WM89"/>
<organism evidence="1">
    <name type="scientific">Anguilla anguilla</name>
    <name type="common">European freshwater eel</name>
    <name type="synonym">Muraena anguilla</name>
    <dbReference type="NCBI Taxonomy" id="7936"/>
    <lineage>
        <taxon>Eukaryota</taxon>
        <taxon>Metazoa</taxon>
        <taxon>Chordata</taxon>
        <taxon>Craniata</taxon>
        <taxon>Vertebrata</taxon>
        <taxon>Euteleostomi</taxon>
        <taxon>Actinopterygii</taxon>
        <taxon>Neopterygii</taxon>
        <taxon>Teleostei</taxon>
        <taxon>Anguilliformes</taxon>
        <taxon>Anguillidae</taxon>
        <taxon>Anguilla</taxon>
    </lineage>
</organism>
<reference evidence="1" key="2">
    <citation type="journal article" date="2015" name="Fish Shellfish Immunol.">
        <title>Early steps in the European eel (Anguilla anguilla)-Vibrio vulnificus interaction in the gills: Role of the RtxA13 toxin.</title>
        <authorList>
            <person name="Callol A."/>
            <person name="Pajuelo D."/>
            <person name="Ebbesson L."/>
            <person name="Teles M."/>
            <person name="MacKenzie S."/>
            <person name="Amaro C."/>
        </authorList>
    </citation>
    <scope>NUCLEOTIDE SEQUENCE</scope>
</reference>
<evidence type="ECO:0000313" key="1">
    <source>
        <dbReference type="EMBL" id="JAH91406.1"/>
    </source>
</evidence>
<dbReference type="EMBL" id="GBXM01017171">
    <property type="protein sequence ID" value="JAH91406.1"/>
    <property type="molecule type" value="Transcribed_RNA"/>
</dbReference>
<reference evidence="1" key="1">
    <citation type="submission" date="2014-11" db="EMBL/GenBank/DDBJ databases">
        <authorList>
            <person name="Amaro Gonzalez C."/>
        </authorList>
    </citation>
    <scope>NUCLEOTIDE SEQUENCE</scope>
</reference>